<evidence type="ECO:0000256" key="2">
    <source>
        <dbReference type="ARBA" id="ARBA00022741"/>
    </source>
</evidence>
<dbReference type="SMART" id="SM00382">
    <property type="entry name" value="AAA"/>
    <property type="match status" value="1"/>
</dbReference>
<dbReference type="InterPro" id="IPR001482">
    <property type="entry name" value="T2SS/T4SS_dom"/>
</dbReference>
<dbReference type="SUPFAM" id="SSF52540">
    <property type="entry name" value="P-loop containing nucleoside triphosphate hydrolases"/>
    <property type="match status" value="1"/>
</dbReference>
<sequence length="417" mass="46374">MSKNLLGNYPQDDNFVNIRKNPRFLKLDQDAPIVLLVNSILTQAVEEGCSDIHIEPEQQDIRLRFRLDGELYEAARLPLSLLSPIVSRIKIMAGMDISEKRLPQDGRFRATIEEREVDFRTSTLPTAWGEKLALRILDRANALTEIRQLGFSSNNQANLLALSHCSQGMVLVTGPSGSGKTTTLYSILTQINSIEKNIITLEDPVEYTLPGVNQVQINPKAGLTFASGLRAILRQDPDVIMVGEIRDRETARLAVQAALTGHLVFSTLHTNSAAGSITRLRDMGIEDFLLASSLAGVVSQRLVRKLCCYCRQEYTIEEQLAKKLGLPLDIGRVFFRSKGCRACRNTGYRGRIALQEIMLLGSEIRDLLNRGESSEDRLQKTAIKNGMISIMLDAITKAREGRSSLEEVMKTIFMGGL</sequence>
<dbReference type="InterPro" id="IPR003593">
    <property type="entry name" value="AAA+_ATPase"/>
</dbReference>
<dbReference type="Gene3D" id="3.30.450.90">
    <property type="match status" value="1"/>
</dbReference>
<organism evidence="5 6">
    <name type="scientific">Syntrophomonas wolfei subsp. wolfei (strain DSM 2245B / Goettingen)</name>
    <dbReference type="NCBI Taxonomy" id="335541"/>
    <lineage>
        <taxon>Bacteria</taxon>
        <taxon>Bacillati</taxon>
        <taxon>Bacillota</taxon>
        <taxon>Clostridia</taxon>
        <taxon>Eubacteriales</taxon>
        <taxon>Syntrophomonadaceae</taxon>
        <taxon>Syntrophomonas</taxon>
    </lineage>
</organism>
<keyword evidence="2" id="KW-0547">Nucleotide-binding</keyword>
<dbReference type="AlphaFoldDB" id="Q0AZI9"/>
<evidence type="ECO:0000256" key="1">
    <source>
        <dbReference type="ARBA" id="ARBA00006611"/>
    </source>
</evidence>
<dbReference type="GO" id="GO:0005524">
    <property type="term" value="F:ATP binding"/>
    <property type="evidence" value="ECO:0007669"/>
    <property type="project" value="UniProtKB-KW"/>
</dbReference>
<proteinExistence type="inferred from homology"/>
<comment type="similarity">
    <text evidence="1">Belongs to the GSP E family.</text>
</comment>
<dbReference type="PANTHER" id="PTHR30258:SF3">
    <property type="entry name" value="SLL1921 PROTEIN"/>
    <property type="match status" value="1"/>
</dbReference>
<name>Q0AZI9_SYNWW</name>
<dbReference type="PANTHER" id="PTHR30258">
    <property type="entry name" value="TYPE II SECRETION SYSTEM PROTEIN GSPE-RELATED"/>
    <property type="match status" value="1"/>
</dbReference>
<dbReference type="STRING" id="335541.Swol_0531"/>
<dbReference type="FunFam" id="3.40.50.300:FF:000398">
    <property type="entry name" value="Type IV pilus assembly ATPase PilB"/>
    <property type="match status" value="1"/>
</dbReference>
<evidence type="ECO:0000259" key="4">
    <source>
        <dbReference type="PROSITE" id="PS00662"/>
    </source>
</evidence>
<accession>Q0AZI9</accession>
<dbReference type="InterPro" id="IPR027417">
    <property type="entry name" value="P-loop_NTPase"/>
</dbReference>
<evidence type="ECO:0000256" key="3">
    <source>
        <dbReference type="ARBA" id="ARBA00022840"/>
    </source>
</evidence>
<dbReference type="KEGG" id="swo:Swol_0531"/>
<dbReference type="eggNOG" id="COG2804">
    <property type="taxonomic scope" value="Bacteria"/>
</dbReference>
<dbReference type="GO" id="GO:0005886">
    <property type="term" value="C:plasma membrane"/>
    <property type="evidence" value="ECO:0007669"/>
    <property type="project" value="TreeGrafter"/>
</dbReference>
<dbReference type="EMBL" id="CP000448">
    <property type="protein sequence ID" value="ABI67865.1"/>
    <property type="molecule type" value="Genomic_DNA"/>
</dbReference>
<dbReference type="HOGENOM" id="CLU_013446_2_2_9"/>
<keyword evidence="6" id="KW-1185">Reference proteome</keyword>
<dbReference type="Proteomes" id="UP000001968">
    <property type="component" value="Chromosome"/>
</dbReference>
<dbReference type="OrthoDB" id="9808272at2"/>
<dbReference type="GO" id="GO:0016887">
    <property type="term" value="F:ATP hydrolysis activity"/>
    <property type="evidence" value="ECO:0007669"/>
    <property type="project" value="TreeGrafter"/>
</dbReference>
<protein>
    <submittedName>
        <fullName evidence="5">Type II secretion system protein E</fullName>
    </submittedName>
</protein>
<feature type="domain" description="Bacterial type II secretion system protein E" evidence="4">
    <location>
        <begin position="233"/>
        <end position="247"/>
    </location>
</feature>
<keyword evidence="3" id="KW-0067">ATP-binding</keyword>
<evidence type="ECO:0000313" key="6">
    <source>
        <dbReference type="Proteomes" id="UP000001968"/>
    </source>
</evidence>
<dbReference type="RefSeq" id="WP_011639970.1">
    <property type="nucleotide sequence ID" value="NC_008346.1"/>
</dbReference>
<dbReference type="CDD" id="cd01129">
    <property type="entry name" value="PulE-GspE-like"/>
    <property type="match status" value="1"/>
</dbReference>
<dbReference type="PROSITE" id="PS00662">
    <property type="entry name" value="T2SP_E"/>
    <property type="match status" value="1"/>
</dbReference>
<dbReference type="Pfam" id="PF00437">
    <property type="entry name" value="T2SSE"/>
    <property type="match status" value="1"/>
</dbReference>
<evidence type="ECO:0000313" key="5">
    <source>
        <dbReference type="EMBL" id="ABI67865.1"/>
    </source>
</evidence>
<gene>
    <name evidence="5" type="ordered locus">Swol_0531</name>
</gene>
<dbReference type="Gene3D" id="3.40.50.300">
    <property type="entry name" value="P-loop containing nucleotide triphosphate hydrolases"/>
    <property type="match status" value="1"/>
</dbReference>
<reference evidence="6" key="1">
    <citation type="journal article" date="2010" name="Environ. Microbiol.">
        <title>The genome of Syntrophomonas wolfei: new insights into syntrophic metabolism and biohydrogen production.</title>
        <authorList>
            <person name="Sieber J.R."/>
            <person name="Sims D.R."/>
            <person name="Han C."/>
            <person name="Kim E."/>
            <person name="Lykidis A."/>
            <person name="Lapidus A.L."/>
            <person name="McDonnald E."/>
            <person name="Rohlin L."/>
            <person name="Culley D.E."/>
            <person name="Gunsalus R."/>
            <person name="McInerney M.J."/>
        </authorList>
    </citation>
    <scope>NUCLEOTIDE SEQUENCE [LARGE SCALE GENOMIC DNA]</scope>
    <source>
        <strain evidence="6">DSM 2245B / Goettingen</strain>
    </source>
</reference>